<dbReference type="Proteomes" id="UP000320762">
    <property type="component" value="Unassembled WGS sequence"/>
</dbReference>
<accession>A0A550BY14</accession>
<dbReference type="EMBL" id="VDMD01000048">
    <property type="protein sequence ID" value="TRM57413.1"/>
    <property type="molecule type" value="Genomic_DNA"/>
</dbReference>
<comment type="caution">
    <text evidence="2">The sequence shown here is derived from an EMBL/GenBank/DDBJ whole genome shotgun (WGS) entry which is preliminary data.</text>
</comment>
<dbReference type="Pfam" id="PF18759">
    <property type="entry name" value="Plavaka"/>
    <property type="match status" value="1"/>
</dbReference>
<evidence type="ECO:0000313" key="2">
    <source>
        <dbReference type="EMBL" id="TRM57413.1"/>
    </source>
</evidence>
<feature type="region of interest" description="Disordered" evidence="1">
    <location>
        <begin position="363"/>
        <end position="387"/>
    </location>
</feature>
<organism evidence="2 3">
    <name type="scientific">Schizophyllum amplum</name>
    <dbReference type="NCBI Taxonomy" id="97359"/>
    <lineage>
        <taxon>Eukaryota</taxon>
        <taxon>Fungi</taxon>
        <taxon>Dikarya</taxon>
        <taxon>Basidiomycota</taxon>
        <taxon>Agaricomycotina</taxon>
        <taxon>Agaricomycetes</taxon>
        <taxon>Agaricomycetidae</taxon>
        <taxon>Agaricales</taxon>
        <taxon>Schizophyllaceae</taxon>
        <taxon>Schizophyllum</taxon>
    </lineage>
</organism>
<evidence type="ECO:0000256" key="1">
    <source>
        <dbReference type="SAM" id="MobiDB-lite"/>
    </source>
</evidence>
<dbReference type="AlphaFoldDB" id="A0A550BY14"/>
<sequence>MSNGLVHNTVRRGHRGTVTLIGFLSIPKTDKAHQDSATFRSFRQKLFHASLHHILRSVKPAMKVPKIIRYGDGHYRKTMYGIGPYIADYPEQVLLACIVQGWCAHCTAHADNLDGPSTRRMHAHTEALRGAFSPKQLWDDYGVIHDATPFTCEFPYADIHELLTSDHLHQCIKGTFKDHLVTWLFEYLEIVHGKAEAERIMADIDRRIAAVPNFPGLWRFPQGRDDSKALMKVILPAIKGYVPPQMVRAISSFLEFCYLVRANSIDEDAMTNIQDALEQFHRERTIFEHEGVRPDGFSLVHYVDVIQEFGALNGLCSAHIRAVKRPWRRSNRYNTLSQMLIINERLDKLAACRSNFESRGMLRPARSTSYEPPLPSASGDDVDDEGASDSRRIIGEVILAKTRVRGLGPRNVYALADNLDLPSLPTLIRQFLYAQQHPESDIPTITIPLADCPPFDDKLHIFDTPLAIATYYAPSDQCGAGGMHREHIRSVQSWRGGAPRRDCIFMSHDESQPGFRGLHHIEYPCALVTWFTVIGDAPCPDTGLWMVEPDIDARGQRDLDIIHVDTILRGAHLISAAGGQSIPLRFLHTASLDCFKAFYVNKYADHHTFEITY</sequence>
<reference evidence="2 3" key="1">
    <citation type="journal article" date="2019" name="New Phytol.">
        <title>Comparative genomics reveals unique wood-decay strategies and fruiting body development in the Schizophyllaceae.</title>
        <authorList>
            <person name="Almasi E."/>
            <person name="Sahu N."/>
            <person name="Krizsan K."/>
            <person name="Balint B."/>
            <person name="Kovacs G.M."/>
            <person name="Kiss B."/>
            <person name="Cseklye J."/>
            <person name="Drula E."/>
            <person name="Henrissat B."/>
            <person name="Nagy I."/>
            <person name="Chovatia M."/>
            <person name="Adam C."/>
            <person name="LaButti K."/>
            <person name="Lipzen A."/>
            <person name="Riley R."/>
            <person name="Grigoriev I.V."/>
            <person name="Nagy L.G."/>
        </authorList>
    </citation>
    <scope>NUCLEOTIDE SEQUENCE [LARGE SCALE GENOMIC DNA]</scope>
    <source>
        <strain evidence="2 3">NL-1724</strain>
    </source>
</reference>
<dbReference type="OrthoDB" id="3199698at2759"/>
<protein>
    <submittedName>
        <fullName evidence="2">Uncharacterized protein</fullName>
    </submittedName>
</protein>
<proteinExistence type="predicted"/>
<evidence type="ECO:0000313" key="3">
    <source>
        <dbReference type="Proteomes" id="UP000320762"/>
    </source>
</evidence>
<gene>
    <name evidence="2" type="ORF">BD626DRAFT_551157</name>
</gene>
<dbReference type="InterPro" id="IPR041078">
    <property type="entry name" value="Plavaka"/>
</dbReference>
<keyword evidence="3" id="KW-1185">Reference proteome</keyword>
<name>A0A550BY14_9AGAR</name>